<dbReference type="Proteomes" id="UP000199820">
    <property type="component" value="Unassembled WGS sequence"/>
</dbReference>
<evidence type="ECO:0000256" key="2">
    <source>
        <dbReference type="SAM" id="Phobius"/>
    </source>
</evidence>
<feature type="region of interest" description="Disordered" evidence="1">
    <location>
        <begin position="137"/>
        <end position="181"/>
    </location>
</feature>
<keyword evidence="4" id="KW-1185">Reference proteome</keyword>
<evidence type="ECO:0000256" key="1">
    <source>
        <dbReference type="SAM" id="MobiDB-lite"/>
    </source>
</evidence>
<keyword evidence="2" id="KW-0472">Membrane</keyword>
<dbReference type="EMBL" id="FOIL01000065">
    <property type="protein sequence ID" value="SET90542.1"/>
    <property type="molecule type" value="Genomic_DNA"/>
</dbReference>
<name>A0A1I0I1R1_9FIRM</name>
<reference evidence="3 4" key="1">
    <citation type="submission" date="2016-10" db="EMBL/GenBank/DDBJ databases">
        <authorList>
            <person name="de Groot N.N."/>
        </authorList>
    </citation>
    <scope>NUCLEOTIDE SEQUENCE [LARGE SCALE GENOMIC DNA]</scope>
    <source>
        <strain evidence="3 4">KH1P1</strain>
    </source>
</reference>
<dbReference type="AlphaFoldDB" id="A0A1I0I1R1"/>
<dbReference type="RefSeq" id="WP_074650433.1">
    <property type="nucleotide sequence ID" value="NZ_FOIL01000065.1"/>
</dbReference>
<dbReference type="Gene3D" id="2.20.28.30">
    <property type="entry name" value="RNA polymerase ii, chain L"/>
    <property type="match status" value="1"/>
</dbReference>
<dbReference type="OrthoDB" id="1843719at2"/>
<feature type="transmembrane region" description="Helical" evidence="2">
    <location>
        <begin position="86"/>
        <end position="105"/>
    </location>
</feature>
<proteinExistence type="predicted"/>
<feature type="compositionally biased region" description="Polar residues" evidence="1">
    <location>
        <begin position="137"/>
        <end position="161"/>
    </location>
</feature>
<keyword evidence="2" id="KW-0812">Transmembrane</keyword>
<keyword evidence="2" id="KW-1133">Transmembrane helix</keyword>
<protein>
    <submittedName>
        <fullName evidence="3">Uncharacterized protein</fullName>
    </submittedName>
</protein>
<evidence type="ECO:0000313" key="4">
    <source>
        <dbReference type="Proteomes" id="UP000199820"/>
    </source>
</evidence>
<gene>
    <name evidence="3" type="ORF">SAMN04487771_10659</name>
</gene>
<accession>A0A1I0I1R1</accession>
<evidence type="ECO:0000313" key="3">
    <source>
        <dbReference type="EMBL" id="SET90542.1"/>
    </source>
</evidence>
<sequence>MKIVNMVCPNCGASIQVDADKKNLTCNYCGNNLYLDDEVQHVQYDNAEETGYQFEKGRQRAQSEARQFSAQQYGAPVQQKPKKKTWLWVLGWIFIFPLPLTILLVRKKHMNAVLKYGIIAVAWIFYLIIALSGKPSDNSNNQSTSEGTVASADTENPSTDNKVADSERSVTETVESEQMTSEDPLADFYAEFLQSGTVGNIKELAKKYGLYADSRKTGTGRELFKVAETYDEARVTSNTDEYKGDYYVRIECTILGDDTVDSVELVDNRNGEASETSTDKEVTADDMYALIADFIEEYNSVADNKITNPTNYDIHEEHYRTEYRLQAFNESVGTFGEATDSTFEIVASKPGMFSDGALTYHNLRIYGSFNDADSAKKALETIVPIIDSSITVEKIQAEYSEYRPDEVSTFIKGDSGDVTFYIKHAPSNSAYKFDLFID</sequence>
<feature type="transmembrane region" description="Helical" evidence="2">
    <location>
        <begin position="112"/>
        <end position="133"/>
    </location>
</feature>
<organism evidence="3 4">
    <name type="scientific">[Clostridium] aminophilum</name>
    <dbReference type="NCBI Taxonomy" id="1526"/>
    <lineage>
        <taxon>Bacteria</taxon>
        <taxon>Bacillati</taxon>
        <taxon>Bacillota</taxon>
        <taxon>Clostridia</taxon>
        <taxon>Lachnospirales</taxon>
        <taxon>Lachnospiraceae</taxon>
    </lineage>
</organism>